<evidence type="ECO:0008006" key="3">
    <source>
        <dbReference type="Google" id="ProtNLM"/>
    </source>
</evidence>
<proteinExistence type="predicted"/>
<keyword evidence="2" id="KW-1185">Reference proteome</keyword>
<dbReference type="Proteomes" id="UP000027192">
    <property type="component" value="Unassembled WGS sequence"/>
</dbReference>
<protein>
    <recommendedName>
        <fullName evidence="3">PPM-type phosphatase domain-containing protein</fullName>
    </recommendedName>
</protein>
<dbReference type="AlphaFoldDB" id="A0A066RK76"/>
<reference evidence="1 2" key="1">
    <citation type="submission" date="2014-04" db="EMBL/GenBank/DDBJ databases">
        <title>Draft genome sequence of Photobacterium halotolerans S2753: a solonamide, ngercheumicin and holomycin producer.</title>
        <authorList>
            <person name="Machado H.R."/>
            <person name="Gram L."/>
        </authorList>
    </citation>
    <scope>NUCLEOTIDE SEQUENCE [LARGE SCALE GENOMIC DNA]</scope>
    <source>
        <strain evidence="1 2">S2753</strain>
    </source>
</reference>
<gene>
    <name evidence="1" type="ORF">EA58_13880</name>
</gene>
<comment type="caution">
    <text evidence="1">The sequence shown here is derived from an EMBL/GenBank/DDBJ whole genome shotgun (WGS) entry which is preliminary data.</text>
</comment>
<dbReference type="EMBL" id="JMIB01000027">
    <property type="protein sequence ID" value="KDM90845.1"/>
    <property type="molecule type" value="Genomic_DNA"/>
</dbReference>
<dbReference type="RefSeq" id="WP_036753664.1">
    <property type="nucleotide sequence ID" value="NZ_JAGSGC010000004.1"/>
</dbReference>
<accession>A0A066RK76</accession>
<name>A0A066RK76_9GAMM</name>
<dbReference type="STRING" id="1654360.EA58_13880"/>
<sequence>MEELKISARRSVARHKRRKANENDYDCIFERDSQTGIYVGFINSDFNINTPKPIIYKHLAGFNPDNAEQSLRDILKNIDSEMVTRGYISRCILLVYKTSESILVAKVGGGLFVYGISPPLVEGLPPAVYPVANRRWAAERDFFCGSGGAIPLIEAVDTDSAIVVMTNTMKIDIESGFQEDIEDILINNLSKHVTPEAAQNFMNDIFEFIYKNNNVGNVDAYLTIIVNI</sequence>
<organism evidence="1 2">
    <name type="scientific">Photobacterium galatheae</name>
    <dbReference type="NCBI Taxonomy" id="1654360"/>
    <lineage>
        <taxon>Bacteria</taxon>
        <taxon>Pseudomonadati</taxon>
        <taxon>Pseudomonadota</taxon>
        <taxon>Gammaproteobacteria</taxon>
        <taxon>Vibrionales</taxon>
        <taxon>Vibrionaceae</taxon>
        <taxon>Photobacterium</taxon>
    </lineage>
</organism>
<evidence type="ECO:0000313" key="1">
    <source>
        <dbReference type="EMBL" id="KDM90845.1"/>
    </source>
</evidence>
<evidence type="ECO:0000313" key="2">
    <source>
        <dbReference type="Proteomes" id="UP000027192"/>
    </source>
</evidence>